<organism evidence="1 2">
    <name type="scientific">Gigaspora margarita</name>
    <dbReference type="NCBI Taxonomy" id="4874"/>
    <lineage>
        <taxon>Eukaryota</taxon>
        <taxon>Fungi</taxon>
        <taxon>Fungi incertae sedis</taxon>
        <taxon>Mucoromycota</taxon>
        <taxon>Glomeromycotina</taxon>
        <taxon>Glomeromycetes</taxon>
        <taxon>Diversisporales</taxon>
        <taxon>Gigasporaceae</taxon>
        <taxon>Gigaspora</taxon>
    </lineage>
</organism>
<comment type="caution">
    <text evidence="1">The sequence shown here is derived from an EMBL/GenBank/DDBJ whole genome shotgun (WGS) entry which is preliminary data.</text>
</comment>
<dbReference type="EMBL" id="CAJVQB010038525">
    <property type="protein sequence ID" value="CAG8826354.1"/>
    <property type="molecule type" value="Genomic_DNA"/>
</dbReference>
<keyword evidence="2" id="KW-1185">Reference proteome</keyword>
<evidence type="ECO:0000313" key="2">
    <source>
        <dbReference type="Proteomes" id="UP000789901"/>
    </source>
</evidence>
<feature type="non-terminal residue" evidence="1">
    <location>
        <position position="1"/>
    </location>
</feature>
<dbReference type="Proteomes" id="UP000789901">
    <property type="component" value="Unassembled WGS sequence"/>
</dbReference>
<protein>
    <submittedName>
        <fullName evidence="1">16024_t:CDS:1</fullName>
    </submittedName>
</protein>
<accession>A0ABN7WBS9</accession>
<sequence>LVPLLLINVEKPINFELTEDQTHITDSDIVNNVVESAGKRQKVQHIMVIVVLLNDIEKLYKPEGYYILALYSGSENYQSLQNALGLLIFDLKNLKKSRFYQLNDQYWNMELFLVQIGSFWLPV</sequence>
<evidence type="ECO:0000313" key="1">
    <source>
        <dbReference type="EMBL" id="CAG8826354.1"/>
    </source>
</evidence>
<proteinExistence type="predicted"/>
<reference evidence="1 2" key="1">
    <citation type="submission" date="2021-06" db="EMBL/GenBank/DDBJ databases">
        <authorList>
            <person name="Kallberg Y."/>
            <person name="Tangrot J."/>
            <person name="Rosling A."/>
        </authorList>
    </citation>
    <scope>NUCLEOTIDE SEQUENCE [LARGE SCALE GENOMIC DNA]</scope>
    <source>
        <strain evidence="1 2">120-4 pot B 10/14</strain>
    </source>
</reference>
<name>A0ABN7WBS9_GIGMA</name>
<gene>
    <name evidence="1" type="ORF">GMARGA_LOCUS29099</name>
</gene>